<organism evidence="1 2">
    <name type="scientific">Malus baccata</name>
    <name type="common">Siberian crab apple</name>
    <name type="synonym">Pyrus baccata</name>
    <dbReference type="NCBI Taxonomy" id="106549"/>
    <lineage>
        <taxon>Eukaryota</taxon>
        <taxon>Viridiplantae</taxon>
        <taxon>Streptophyta</taxon>
        <taxon>Embryophyta</taxon>
        <taxon>Tracheophyta</taxon>
        <taxon>Spermatophyta</taxon>
        <taxon>Magnoliopsida</taxon>
        <taxon>eudicotyledons</taxon>
        <taxon>Gunneridae</taxon>
        <taxon>Pentapetalae</taxon>
        <taxon>rosids</taxon>
        <taxon>fabids</taxon>
        <taxon>Rosales</taxon>
        <taxon>Rosaceae</taxon>
        <taxon>Amygdaloideae</taxon>
        <taxon>Maleae</taxon>
        <taxon>Malus</taxon>
    </lineage>
</organism>
<dbReference type="Proteomes" id="UP000315295">
    <property type="component" value="Unassembled WGS sequence"/>
</dbReference>
<reference evidence="1 2" key="1">
    <citation type="journal article" date="2019" name="G3 (Bethesda)">
        <title>Sequencing of a Wild Apple (Malus baccata) Genome Unravels the Differences Between Cultivated and Wild Apple Species Regarding Disease Resistance and Cold Tolerance.</title>
        <authorList>
            <person name="Chen X."/>
        </authorList>
    </citation>
    <scope>NUCLEOTIDE SEQUENCE [LARGE SCALE GENOMIC DNA]</scope>
    <source>
        <strain evidence="2">cv. Shandingzi</strain>
        <tissue evidence="1">Leaves</tissue>
    </source>
</reference>
<protein>
    <submittedName>
        <fullName evidence="1">Uncharacterized protein</fullName>
    </submittedName>
</protein>
<dbReference type="EMBL" id="VIEB01000617">
    <property type="protein sequence ID" value="TQD84861.1"/>
    <property type="molecule type" value="Genomic_DNA"/>
</dbReference>
<evidence type="ECO:0000313" key="2">
    <source>
        <dbReference type="Proteomes" id="UP000315295"/>
    </source>
</evidence>
<accession>A0A540LEG8</accession>
<gene>
    <name evidence="1" type="ORF">C1H46_029581</name>
</gene>
<keyword evidence="2" id="KW-1185">Reference proteome</keyword>
<proteinExistence type="predicted"/>
<comment type="caution">
    <text evidence="1">The sequence shown here is derived from an EMBL/GenBank/DDBJ whole genome shotgun (WGS) entry which is preliminary data.</text>
</comment>
<sequence length="185" mass="20700">MPFVVCRYQSDINISSCNSSFFPPHRLPRRLGELHIPFPPLTSPTLSSNTHSVSKQPLRILQVHLLLIQNRLQTSGAANATLRTTRNSENPTAKQNSANTTCVAMRWAERAGLSSSLEPTLLDASRKLKRRGMRGIGSGIRGCFGDLEAKVWILMRRLTAKFEKRGFRDSERSWGGGGRRGRSPW</sequence>
<evidence type="ECO:0000313" key="1">
    <source>
        <dbReference type="EMBL" id="TQD84861.1"/>
    </source>
</evidence>
<name>A0A540LEG8_MALBA</name>
<dbReference type="AlphaFoldDB" id="A0A540LEG8"/>